<dbReference type="EMBL" id="FNEV01000001">
    <property type="protein sequence ID" value="SDJ04600.1"/>
    <property type="molecule type" value="Genomic_DNA"/>
</dbReference>
<dbReference type="Gene3D" id="1.20.120.570">
    <property type="entry name" value="YkyA-like"/>
    <property type="match status" value="1"/>
</dbReference>
<keyword evidence="3" id="KW-1185">Reference proteome</keyword>
<evidence type="ECO:0000313" key="2">
    <source>
        <dbReference type="EMBL" id="SDJ04600.1"/>
    </source>
</evidence>
<evidence type="ECO:0000256" key="1">
    <source>
        <dbReference type="SAM" id="Coils"/>
    </source>
</evidence>
<organism evidence="2 3">
    <name type="scientific">Salimicrobium halophilum</name>
    <dbReference type="NCBI Taxonomy" id="86666"/>
    <lineage>
        <taxon>Bacteria</taxon>
        <taxon>Bacillati</taxon>
        <taxon>Bacillota</taxon>
        <taxon>Bacilli</taxon>
        <taxon>Bacillales</taxon>
        <taxon>Bacillaceae</taxon>
        <taxon>Salimicrobium</taxon>
    </lineage>
</organism>
<evidence type="ECO:0000313" key="3">
    <source>
        <dbReference type="Proteomes" id="UP000199225"/>
    </source>
</evidence>
<sequence>MLRKSIAFVFIGVLAVLVGCSGQSAKEEMYDHLEKTVTLEDAFKEQQSALSELEQEEQKLYNQIIDSSMNDLEKIQQLSDEALALVEERKEKLELENESIQSAKEEFSKVAPLIGDIEDNEEAQSVANDLVAAMEERYAAYEKMHSAYQEALKLDEELYTMLKQEDLEEETLRSQVESINEKYQQVIEINDTFNEKTESFNKLKKDFYEAADLNVSYE</sequence>
<proteinExistence type="predicted"/>
<dbReference type="RefSeq" id="WP_245688081.1">
    <property type="nucleotide sequence ID" value="NZ_FNEV01000001.1"/>
</dbReference>
<accession>A0A1G8QKH7</accession>
<dbReference type="SUPFAM" id="SSF140423">
    <property type="entry name" value="MW0975(SA0943)-like"/>
    <property type="match status" value="1"/>
</dbReference>
<gene>
    <name evidence="2" type="ORF">SAMN04490247_0646</name>
</gene>
<dbReference type="Pfam" id="PF10368">
    <property type="entry name" value="YkyA"/>
    <property type="match status" value="1"/>
</dbReference>
<name>A0A1G8QKH7_9BACI</name>
<reference evidence="3" key="1">
    <citation type="submission" date="2016-10" db="EMBL/GenBank/DDBJ databases">
        <authorList>
            <person name="Varghese N."/>
            <person name="Submissions S."/>
        </authorList>
    </citation>
    <scope>NUCLEOTIDE SEQUENCE [LARGE SCALE GENOMIC DNA]</scope>
    <source>
        <strain evidence="3">DSM 4771</strain>
    </source>
</reference>
<protein>
    <submittedName>
        <fullName evidence="2">Putative cell-wall binding lipoprotein</fullName>
    </submittedName>
</protein>
<dbReference type="Proteomes" id="UP000199225">
    <property type="component" value="Unassembled WGS sequence"/>
</dbReference>
<feature type="coiled-coil region" evidence="1">
    <location>
        <begin position="36"/>
        <end position="182"/>
    </location>
</feature>
<dbReference type="InterPro" id="IPR036785">
    <property type="entry name" value="YkyA-like_sf"/>
</dbReference>
<dbReference type="PROSITE" id="PS51257">
    <property type="entry name" value="PROKAR_LIPOPROTEIN"/>
    <property type="match status" value="1"/>
</dbReference>
<keyword evidence="2" id="KW-0449">Lipoprotein</keyword>
<dbReference type="STRING" id="86666.SAMN04490247_0646"/>
<keyword evidence="1" id="KW-0175">Coiled coil</keyword>
<dbReference type="InterPro" id="IPR019454">
    <property type="entry name" value="Lipoprot_YkyA-like"/>
</dbReference>
<dbReference type="AlphaFoldDB" id="A0A1G8QKH7"/>